<organism evidence="4 7">
    <name type="scientific">Segatella bryantii</name>
    <name type="common">Prevotella bryantii</name>
    <dbReference type="NCBI Taxonomy" id="77095"/>
    <lineage>
        <taxon>Bacteria</taxon>
        <taxon>Pseudomonadati</taxon>
        <taxon>Bacteroidota</taxon>
        <taxon>Bacteroidia</taxon>
        <taxon>Bacteroidales</taxon>
        <taxon>Prevotellaceae</taxon>
        <taxon>Segatella</taxon>
    </lineage>
</organism>
<comment type="caution">
    <text evidence="4">The sequence shown here is derived from an EMBL/GenBank/DDBJ whole genome shotgun (WGS) entry which is preliminary data.</text>
</comment>
<reference evidence="4" key="2">
    <citation type="submission" date="2021-08" db="EMBL/GenBank/DDBJ databases">
        <title>Prevotella lacticifex sp. nov., isolated from rumen of cow.</title>
        <authorList>
            <person name="Shinkai T."/>
            <person name="Ikeyama N."/>
            <person name="Kumagai M."/>
            <person name="Ohmori H."/>
            <person name="Sakamoto M."/>
            <person name="Ohkuma M."/>
            <person name="Mitsumori M."/>
        </authorList>
    </citation>
    <scope>NUCLEOTIDE SEQUENCE</scope>
    <source>
        <strain evidence="4">DSM 11371</strain>
    </source>
</reference>
<dbReference type="SMART" id="SM01007">
    <property type="entry name" value="Aldolase_II"/>
    <property type="match status" value="1"/>
</dbReference>
<dbReference type="SUPFAM" id="SSF53639">
    <property type="entry name" value="AraD/HMP-PK domain-like"/>
    <property type="match status" value="1"/>
</dbReference>
<keyword evidence="1" id="KW-0479">Metal-binding</keyword>
<evidence type="ECO:0000313" key="5">
    <source>
        <dbReference type="EMBL" id="OYP53164.1"/>
    </source>
</evidence>
<dbReference type="GO" id="GO:0046872">
    <property type="term" value="F:metal ion binding"/>
    <property type="evidence" value="ECO:0007669"/>
    <property type="project" value="UniProtKB-KW"/>
</dbReference>
<sequence length="273" mass="30133">MKSILDGRDGLKAVIDQVAEVAGYLWEKGWAERNGGNITVNVTEFMDDECKALPAIAPVKQIGLVLPQLKGKYFYCKGTGKRMRDLARNPMQNGSIVRICDDCASYEIIADCPVAPTSELPTHLALQNYLLETGSCYKATLHTHPIELVAMSHIKRFLQGDEMTRVLWSMIPETLAFAPLGIGIVPYGLPSSVELANATLEKIKEHDVVLWEKHGTVAVGQDIMDAFDQTDVLCKSANIYMCARNMGSEPDGMTAEAMKEVQDVFNLPKKRPC</sequence>
<proteinExistence type="predicted"/>
<dbReference type="GO" id="GO:0005829">
    <property type="term" value="C:cytosol"/>
    <property type="evidence" value="ECO:0007669"/>
    <property type="project" value="TreeGrafter"/>
</dbReference>
<evidence type="ECO:0000313" key="4">
    <source>
        <dbReference type="EMBL" id="GJG26387.1"/>
    </source>
</evidence>
<dbReference type="PANTHER" id="PTHR22789:SF0">
    <property type="entry name" value="3-OXO-TETRONATE 4-PHOSPHATE DECARBOXYLASE-RELATED"/>
    <property type="match status" value="1"/>
</dbReference>
<reference evidence="5 6" key="1">
    <citation type="submission" date="2017-08" db="EMBL/GenBank/DDBJ databases">
        <title>Comparative genomics of non-oral Prevotella species.</title>
        <authorList>
            <person name="Accetto T."/>
            <person name="Nograsek B."/>
            <person name="Avgustin G."/>
        </authorList>
    </citation>
    <scope>NUCLEOTIDE SEQUENCE [LARGE SCALE GENOMIC DNA]</scope>
    <source>
        <strain evidence="5 6">TC1-1</strain>
    </source>
</reference>
<dbReference type="Gene3D" id="3.40.225.10">
    <property type="entry name" value="Class II aldolase/adducin N-terminal domain"/>
    <property type="match status" value="1"/>
</dbReference>
<evidence type="ECO:0000313" key="7">
    <source>
        <dbReference type="Proteomes" id="UP000887043"/>
    </source>
</evidence>
<dbReference type="GO" id="GO:0019323">
    <property type="term" value="P:pentose catabolic process"/>
    <property type="evidence" value="ECO:0007669"/>
    <property type="project" value="TreeGrafter"/>
</dbReference>
<dbReference type="RefSeq" id="WP_006283057.1">
    <property type="nucleotide sequence ID" value="NZ_BPTR01000001.1"/>
</dbReference>
<evidence type="ECO:0000256" key="2">
    <source>
        <dbReference type="ARBA" id="ARBA00023239"/>
    </source>
</evidence>
<evidence type="ECO:0000313" key="6">
    <source>
        <dbReference type="Proteomes" id="UP000216189"/>
    </source>
</evidence>
<dbReference type="Proteomes" id="UP000216189">
    <property type="component" value="Unassembled WGS sequence"/>
</dbReference>
<name>A0AA37HVI6_SEGBR</name>
<dbReference type="EMBL" id="BPTR01000001">
    <property type="protein sequence ID" value="GJG26387.1"/>
    <property type="molecule type" value="Genomic_DNA"/>
</dbReference>
<evidence type="ECO:0000259" key="3">
    <source>
        <dbReference type="SMART" id="SM01007"/>
    </source>
</evidence>
<accession>A0AA37HVI6</accession>
<protein>
    <submittedName>
        <fullName evidence="4">Rhamnulose-1-phosphate aldolase</fullName>
    </submittedName>
</protein>
<dbReference type="AlphaFoldDB" id="A0AA37HVI6"/>
<evidence type="ECO:0000256" key="1">
    <source>
        <dbReference type="ARBA" id="ARBA00022723"/>
    </source>
</evidence>
<gene>
    <name evidence="4" type="primary">rhaD</name>
    <name evidence="5" type="ORF">CIK91_13250</name>
    <name evidence="4" type="ORF">PRRU23_00870</name>
</gene>
<dbReference type="EMBL" id="NPJF01000067">
    <property type="protein sequence ID" value="OYP53164.1"/>
    <property type="molecule type" value="Genomic_DNA"/>
</dbReference>
<feature type="domain" description="Class II aldolase/adducin N-terminal" evidence="3">
    <location>
        <begin position="16"/>
        <end position="241"/>
    </location>
</feature>
<dbReference type="InterPro" id="IPR050197">
    <property type="entry name" value="Aldolase_class_II_sugar_metab"/>
</dbReference>
<dbReference type="NCBIfam" id="NF002963">
    <property type="entry name" value="PRK03634.1"/>
    <property type="match status" value="1"/>
</dbReference>
<dbReference type="GO" id="GO:0016832">
    <property type="term" value="F:aldehyde-lyase activity"/>
    <property type="evidence" value="ECO:0007669"/>
    <property type="project" value="TreeGrafter"/>
</dbReference>
<dbReference type="InterPro" id="IPR001303">
    <property type="entry name" value="Aldolase_II/adducin_N"/>
</dbReference>
<dbReference type="Pfam" id="PF00596">
    <property type="entry name" value="Aldolase_II"/>
    <property type="match status" value="1"/>
</dbReference>
<keyword evidence="6" id="KW-1185">Reference proteome</keyword>
<keyword evidence="2" id="KW-0456">Lyase</keyword>
<dbReference type="PANTHER" id="PTHR22789">
    <property type="entry name" value="FUCULOSE PHOSPHATE ALDOLASE"/>
    <property type="match status" value="1"/>
</dbReference>
<dbReference type="InterPro" id="IPR036409">
    <property type="entry name" value="Aldolase_II/adducin_N_sf"/>
</dbReference>
<dbReference type="Proteomes" id="UP000887043">
    <property type="component" value="Unassembled WGS sequence"/>
</dbReference>